<dbReference type="EMBL" id="QRVK01000027">
    <property type="protein sequence ID" value="RGS40505.1"/>
    <property type="molecule type" value="Genomic_DNA"/>
</dbReference>
<dbReference type="Proteomes" id="UP000283295">
    <property type="component" value="Unassembled WGS sequence"/>
</dbReference>
<reference evidence="1 2" key="1">
    <citation type="submission" date="2018-08" db="EMBL/GenBank/DDBJ databases">
        <title>A genome reference for cultivated species of the human gut microbiota.</title>
        <authorList>
            <person name="Zou Y."/>
            <person name="Xue W."/>
            <person name="Luo G."/>
        </authorList>
    </citation>
    <scope>NUCLEOTIDE SEQUENCE [LARGE SCALE GENOMIC DNA]</scope>
    <source>
        <strain evidence="1 2">AF22-21</strain>
    </source>
</reference>
<gene>
    <name evidence="1" type="ORF">DWX94_10095</name>
</gene>
<accession>A0A3R6CTL6</accession>
<evidence type="ECO:0000313" key="2">
    <source>
        <dbReference type="Proteomes" id="UP000283295"/>
    </source>
</evidence>
<proteinExistence type="predicted"/>
<dbReference type="OrthoDB" id="1766002at2"/>
<evidence type="ECO:0008006" key="3">
    <source>
        <dbReference type="Google" id="ProtNLM"/>
    </source>
</evidence>
<sequence>MPKSNNDYDDIFKTLKYNHKRLFISLINKAFNKSYPLNIVPTILPTDSYIENPDTDKIEERESDLLMSICGDTYLIECQSYEDGTMAIRIAEYAFLSARNSAVWENGRVILNMPAYVVVYIKSSEHTPLYTEITLKFPNGESVNYDCKNILLKDISKEDMISDRLFPYIPFYITRYENEICNKGNIDSALSDLLYFRTELTKLYQNNELSPEELLDIMNYINRIIKHIADGNEYEERMVSIMGGTVEETPSQKLKRLEDEKNILSLFSNGADFELIRKSFSEKIISNERLLELQKLATQK</sequence>
<organism evidence="1 2">
    <name type="scientific">Coprococcus eutactus</name>
    <dbReference type="NCBI Taxonomy" id="33043"/>
    <lineage>
        <taxon>Bacteria</taxon>
        <taxon>Bacillati</taxon>
        <taxon>Bacillota</taxon>
        <taxon>Clostridia</taxon>
        <taxon>Lachnospirales</taxon>
        <taxon>Lachnospiraceae</taxon>
        <taxon>Coprococcus</taxon>
    </lineage>
</organism>
<name>A0A3R6CTL6_9FIRM</name>
<protein>
    <recommendedName>
        <fullName evidence="3">PD-(D/E)XK nuclease family transposase</fullName>
    </recommendedName>
</protein>
<dbReference type="AlphaFoldDB" id="A0A3R6CTL6"/>
<comment type="caution">
    <text evidence="1">The sequence shown here is derived from an EMBL/GenBank/DDBJ whole genome shotgun (WGS) entry which is preliminary data.</text>
</comment>
<evidence type="ECO:0000313" key="1">
    <source>
        <dbReference type="EMBL" id="RGS40505.1"/>
    </source>
</evidence>